<accession>A0A0F9SN54</accession>
<proteinExistence type="predicted"/>
<gene>
    <name evidence="1" type="ORF">LCGC14_0430330</name>
</gene>
<reference evidence="1" key="1">
    <citation type="journal article" date="2015" name="Nature">
        <title>Complex archaea that bridge the gap between prokaryotes and eukaryotes.</title>
        <authorList>
            <person name="Spang A."/>
            <person name="Saw J.H."/>
            <person name="Jorgensen S.L."/>
            <person name="Zaremba-Niedzwiedzka K."/>
            <person name="Martijn J."/>
            <person name="Lind A.E."/>
            <person name="van Eijk R."/>
            <person name="Schleper C."/>
            <person name="Guy L."/>
            <person name="Ettema T.J."/>
        </authorList>
    </citation>
    <scope>NUCLEOTIDE SEQUENCE</scope>
</reference>
<name>A0A0F9SN54_9ZZZZ</name>
<dbReference type="AlphaFoldDB" id="A0A0F9SN54"/>
<dbReference type="EMBL" id="LAZR01000402">
    <property type="protein sequence ID" value="KKN70455.1"/>
    <property type="molecule type" value="Genomic_DNA"/>
</dbReference>
<protein>
    <submittedName>
        <fullName evidence="1">Uncharacterized protein</fullName>
    </submittedName>
</protein>
<sequence length="649" mass="70946">MAKFDLPIQEFLLTKLRENFPTFDLREGTAFRDMLIKPMNILFQPLRDQTNIIKRNLTLENFALMLDDEFDLLVSNIFVTRRSGDQAVGSVRVLFDAPRDTVISTNVKFLTQDGLTFVPQETIVVTAEQMRLNVQGLFFFVDVPVIAESSGSIGSADAGTIIFAEGAPEGIVQVDNPNALTGGIDTETNTQLFGRAETSITVRDLVVSRSILAVILEEFTSIREALVQGFGDPEMERDLISILVSLSEVIGTQSTGATAVSTTFTDVTEDFVSALVAPGHELIIETGADAGTHIITGVTATTLAVSVAFTAAASGLTYRIRGFAVKEDLHIGGKVDVYADTTTLVQKDIVIDPVELVGPDGVVKVNRAVKDGAIIEGDDTLTVTDFDFLDDLVVDTDRIEILEGPNIGIYDIQTGTVTRKTVDLEQDAVASVLSEDDVVTWRILRHYYEVFEPFELPAVKPTRVVRLDPITREEVGIELIEGADFFIRVNNSDLRFSSVEDIEFVFDSTFVGTVMKIEYQTDTTVPALQSFLDDSTNRVVTADLLSRRALPAFVDMTISYTGDPEPADLEPIVRDFIDTVAFNEPLQQSDIIALIYSFSVNFVATGFTMTVRVSGVDGVITEETNDSQLTIPANAHFIADNVVLNKTGA</sequence>
<organism evidence="1">
    <name type="scientific">marine sediment metagenome</name>
    <dbReference type="NCBI Taxonomy" id="412755"/>
    <lineage>
        <taxon>unclassified sequences</taxon>
        <taxon>metagenomes</taxon>
        <taxon>ecological metagenomes</taxon>
    </lineage>
</organism>
<comment type="caution">
    <text evidence="1">The sequence shown here is derived from an EMBL/GenBank/DDBJ whole genome shotgun (WGS) entry which is preliminary data.</text>
</comment>
<evidence type="ECO:0000313" key="1">
    <source>
        <dbReference type="EMBL" id="KKN70455.1"/>
    </source>
</evidence>